<evidence type="ECO:0000313" key="1">
    <source>
        <dbReference type="Proteomes" id="UP000036681"/>
    </source>
</evidence>
<reference evidence="2" key="1">
    <citation type="submission" date="2017-02" db="UniProtKB">
        <authorList>
            <consortium name="WormBaseParasite"/>
        </authorList>
    </citation>
    <scope>IDENTIFICATION</scope>
</reference>
<evidence type="ECO:0000313" key="2">
    <source>
        <dbReference type="WBParaSite" id="ALUE_0001417101-mRNA-1"/>
    </source>
</evidence>
<sequence length="47" mass="5735">MSIANFIRQNWAHILNVYMRLLFIVPLKYVDFMNVRALYYTVWIALI</sequence>
<dbReference type="AlphaFoldDB" id="A0A0M3I9L6"/>
<protein>
    <submittedName>
        <fullName evidence="2">Bestrophin homolog</fullName>
    </submittedName>
</protein>
<organism evidence="1 2">
    <name type="scientific">Ascaris lumbricoides</name>
    <name type="common">Giant roundworm</name>
    <dbReference type="NCBI Taxonomy" id="6252"/>
    <lineage>
        <taxon>Eukaryota</taxon>
        <taxon>Metazoa</taxon>
        <taxon>Ecdysozoa</taxon>
        <taxon>Nematoda</taxon>
        <taxon>Chromadorea</taxon>
        <taxon>Rhabditida</taxon>
        <taxon>Spirurina</taxon>
        <taxon>Ascaridomorpha</taxon>
        <taxon>Ascaridoidea</taxon>
        <taxon>Ascarididae</taxon>
        <taxon>Ascaris</taxon>
    </lineage>
</organism>
<proteinExistence type="predicted"/>
<dbReference type="WBParaSite" id="ALUE_0001417101-mRNA-1">
    <property type="protein sequence ID" value="ALUE_0001417101-mRNA-1"/>
    <property type="gene ID" value="ALUE_0001417101"/>
</dbReference>
<name>A0A0M3I9L6_ASCLU</name>
<accession>A0A0M3I9L6</accession>
<dbReference type="Proteomes" id="UP000036681">
    <property type="component" value="Unplaced"/>
</dbReference>
<keyword evidence="1" id="KW-1185">Reference proteome</keyword>